<evidence type="ECO:0000313" key="1">
    <source>
        <dbReference type="EMBL" id="CAH9146812.1"/>
    </source>
</evidence>
<comment type="caution">
    <text evidence="1">The sequence shown here is derived from an EMBL/GenBank/DDBJ whole genome shotgun (WGS) entry which is preliminary data.</text>
</comment>
<gene>
    <name evidence="1" type="ORF">CEPIT_LOCUS43270</name>
</gene>
<keyword evidence="2" id="KW-1185">Reference proteome</keyword>
<dbReference type="EMBL" id="CAMAPF010001117">
    <property type="protein sequence ID" value="CAH9146812.1"/>
    <property type="molecule type" value="Genomic_DNA"/>
</dbReference>
<accession>A0AAV0GHM4</accession>
<dbReference type="Proteomes" id="UP001152523">
    <property type="component" value="Unassembled WGS sequence"/>
</dbReference>
<protein>
    <submittedName>
        <fullName evidence="1">Uncharacterized protein</fullName>
    </submittedName>
</protein>
<name>A0AAV0GHM4_9ASTE</name>
<organism evidence="1 2">
    <name type="scientific">Cuscuta epithymum</name>
    <dbReference type="NCBI Taxonomy" id="186058"/>
    <lineage>
        <taxon>Eukaryota</taxon>
        <taxon>Viridiplantae</taxon>
        <taxon>Streptophyta</taxon>
        <taxon>Embryophyta</taxon>
        <taxon>Tracheophyta</taxon>
        <taxon>Spermatophyta</taxon>
        <taxon>Magnoliopsida</taxon>
        <taxon>eudicotyledons</taxon>
        <taxon>Gunneridae</taxon>
        <taxon>Pentapetalae</taxon>
        <taxon>asterids</taxon>
        <taxon>lamiids</taxon>
        <taxon>Solanales</taxon>
        <taxon>Convolvulaceae</taxon>
        <taxon>Cuscuteae</taxon>
        <taxon>Cuscuta</taxon>
        <taxon>Cuscuta subgen. Cuscuta</taxon>
    </lineage>
</organism>
<evidence type="ECO:0000313" key="2">
    <source>
        <dbReference type="Proteomes" id="UP001152523"/>
    </source>
</evidence>
<reference evidence="1" key="1">
    <citation type="submission" date="2022-07" db="EMBL/GenBank/DDBJ databases">
        <authorList>
            <person name="Macas J."/>
            <person name="Novak P."/>
            <person name="Neumann P."/>
        </authorList>
    </citation>
    <scope>NUCLEOTIDE SEQUENCE</scope>
</reference>
<proteinExistence type="predicted"/>
<sequence length="109" mass="12149">MNQDFCCIDIEADHPPLEPPPIQEDDIGWIAFFPVTGQTGTISALGSLPVDGKTGKFNNSFSVDGQAKPISSSMSSHTAVQVYIVASQNQRIWAWYWHLRNNRDDLRSI</sequence>
<dbReference type="AlphaFoldDB" id="A0AAV0GHM4"/>